<evidence type="ECO:0000313" key="1">
    <source>
        <dbReference type="EMBL" id="KAI7988272.1"/>
    </source>
</evidence>
<evidence type="ECO:0000313" key="2">
    <source>
        <dbReference type="Proteomes" id="UP001060215"/>
    </source>
</evidence>
<proteinExistence type="predicted"/>
<dbReference type="EMBL" id="CM045771">
    <property type="protein sequence ID" value="KAI7988272.1"/>
    <property type="molecule type" value="Genomic_DNA"/>
</dbReference>
<gene>
    <name evidence="1" type="ORF">LOK49_LG13G00654</name>
</gene>
<comment type="caution">
    <text evidence="1">The sequence shown here is derived from an EMBL/GenBank/DDBJ whole genome shotgun (WGS) entry which is preliminary data.</text>
</comment>
<name>A0ACC0FHR1_9ERIC</name>
<organism evidence="1 2">
    <name type="scientific">Camellia lanceoleosa</name>
    <dbReference type="NCBI Taxonomy" id="1840588"/>
    <lineage>
        <taxon>Eukaryota</taxon>
        <taxon>Viridiplantae</taxon>
        <taxon>Streptophyta</taxon>
        <taxon>Embryophyta</taxon>
        <taxon>Tracheophyta</taxon>
        <taxon>Spermatophyta</taxon>
        <taxon>Magnoliopsida</taxon>
        <taxon>eudicotyledons</taxon>
        <taxon>Gunneridae</taxon>
        <taxon>Pentapetalae</taxon>
        <taxon>asterids</taxon>
        <taxon>Ericales</taxon>
        <taxon>Theaceae</taxon>
        <taxon>Camellia</taxon>
    </lineage>
</organism>
<dbReference type="Proteomes" id="UP001060215">
    <property type="component" value="Chromosome 14"/>
</dbReference>
<protein>
    <submittedName>
        <fullName evidence="1">Uncharacterized protein</fullName>
    </submittedName>
</protein>
<reference evidence="1 2" key="1">
    <citation type="journal article" date="2022" name="Plant J.">
        <title>Chromosome-level genome of Camellia lanceoleosa provides a valuable resource for understanding genome evolution and self-incompatibility.</title>
        <authorList>
            <person name="Gong W."/>
            <person name="Xiao S."/>
            <person name="Wang L."/>
            <person name="Liao Z."/>
            <person name="Chang Y."/>
            <person name="Mo W."/>
            <person name="Hu G."/>
            <person name="Li W."/>
            <person name="Zhao G."/>
            <person name="Zhu H."/>
            <person name="Hu X."/>
            <person name="Ji K."/>
            <person name="Xiang X."/>
            <person name="Song Q."/>
            <person name="Yuan D."/>
            <person name="Jin S."/>
            <person name="Zhang L."/>
        </authorList>
    </citation>
    <scope>NUCLEOTIDE SEQUENCE [LARGE SCALE GENOMIC DNA]</scope>
    <source>
        <strain evidence="1">SQ_2022a</strain>
    </source>
</reference>
<keyword evidence="2" id="KW-1185">Reference proteome</keyword>
<sequence>MGENRFEDFANHNAFELLEKYGSTHVVFNDDIQGLIASSRKNSLQHFKKTWAYEPEPIKDLLDAVKKPLIMALSNPTLQSECTAEEAYAWSQVKGRAIFASGSPFDLVEYNCKVYVPGQANNAYIFPGFGLGLVISVAIRVHNEMFLATCVAMHLPLPENLVKYAESCMYIYTPNYSSFR</sequence>
<accession>A0ACC0FHR1</accession>